<reference evidence="5" key="3">
    <citation type="submission" date="2025-04" db="UniProtKB">
        <authorList>
            <consortium name="RefSeq"/>
        </authorList>
    </citation>
    <scope>IDENTIFICATION</scope>
    <source>
        <strain evidence="5">CBS 304.34</strain>
    </source>
</reference>
<evidence type="ECO:0000313" key="3">
    <source>
        <dbReference type="EMBL" id="KAF2811234.1"/>
    </source>
</evidence>
<evidence type="ECO:0000313" key="4">
    <source>
        <dbReference type="Proteomes" id="UP000504636"/>
    </source>
</evidence>
<accession>A0A6A6YT78</accession>
<dbReference type="GO" id="GO:0016787">
    <property type="term" value="F:hydrolase activity"/>
    <property type="evidence" value="ECO:0007669"/>
    <property type="project" value="UniProtKB-KW"/>
</dbReference>
<keyword evidence="1" id="KW-0378">Hydrolase</keyword>
<gene>
    <name evidence="3 5" type="ORF">BDZ99DRAFT_462484</name>
</gene>
<evidence type="ECO:0000313" key="5">
    <source>
        <dbReference type="RefSeq" id="XP_033578198.1"/>
    </source>
</evidence>
<feature type="domain" description="UFSP1/2/DUB catalytic" evidence="2">
    <location>
        <begin position="55"/>
        <end position="275"/>
    </location>
</feature>
<dbReference type="Gene3D" id="3.90.70.130">
    <property type="match status" value="1"/>
</dbReference>
<name>A0A6A6YT78_9PEZI</name>
<organism evidence="3">
    <name type="scientific">Mytilinidion resinicola</name>
    <dbReference type="NCBI Taxonomy" id="574789"/>
    <lineage>
        <taxon>Eukaryota</taxon>
        <taxon>Fungi</taxon>
        <taxon>Dikarya</taxon>
        <taxon>Ascomycota</taxon>
        <taxon>Pezizomycotina</taxon>
        <taxon>Dothideomycetes</taxon>
        <taxon>Pleosporomycetidae</taxon>
        <taxon>Mytilinidiales</taxon>
        <taxon>Mytilinidiaceae</taxon>
        <taxon>Mytilinidion</taxon>
    </lineage>
</organism>
<evidence type="ECO:0000256" key="1">
    <source>
        <dbReference type="ARBA" id="ARBA00022801"/>
    </source>
</evidence>
<protein>
    <submittedName>
        <fullName evidence="3 5">DUF1671-domain-containing protein</fullName>
    </submittedName>
</protein>
<sequence length="290" mass="32818">MPKWLRRQLEQGPKISMVNRIGRDGRLIRQEEVQNETPGLIPILAQLSAVDRTVQAAYYCHPTILHIGKTPNEGGFCGYRSIQILVSYIQGARAQGHDEFTGRTPGILKLQDMIELAWDRGINDIGRAQTGGIKDTRKYIGTPEAQALFLSSQIDCAVDVFSDSPDGRLMAHEQLFNAVEKYFQKAAIPDDRSNVFKTLLPPIYLQQPGHSLTIVGFERRKDGSCNLIIFDPMFHTSPSMHRLKGRRNIRTPRPEVLHAYRRGARQLKMYAGFEILMLTAHPPLFPAWDV</sequence>
<reference evidence="3 5" key="1">
    <citation type="journal article" date="2020" name="Stud. Mycol.">
        <title>101 Dothideomycetes genomes: a test case for predicting lifestyles and emergence of pathogens.</title>
        <authorList>
            <person name="Haridas S."/>
            <person name="Albert R."/>
            <person name="Binder M."/>
            <person name="Bloem J."/>
            <person name="Labutti K."/>
            <person name="Salamov A."/>
            <person name="Andreopoulos B."/>
            <person name="Baker S."/>
            <person name="Barry K."/>
            <person name="Bills G."/>
            <person name="Bluhm B."/>
            <person name="Cannon C."/>
            <person name="Castanera R."/>
            <person name="Culley D."/>
            <person name="Daum C."/>
            <person name="Ezra D."/>
            <person name="Gonzalez J."/>
            <person name="Henrissat B."/>
            <person name="Kuo A."/>
            <person name="Liang C."/>
            <person name="Lipzen A."/>
            <person name="Lutzoni F."/>
            <person name="Magnuson J."/>
            <person name="Mondo S."/>
            <person name="Nolan M."/>
            <person name="Ohm R."/>
            <person name="Pangilinan J."/>
            <person name="Park H.-J."/>
            <person name="Ramirez L."/>
            <person name="Alfaro M."/>
            <person name="Sun H."/>
            <person name="Tritt A."/>
            <person name="Yoshinaga Y."/>
            <person name="Zwiers L.-H."/>
            <person name="Turgeon B."/>
            <person name="Goodwin S."/>
            <person name="Spatafora J."/>
            <person name="Crous P."/>
            <person name="Grigoriev I."/>
        </authorList>
    </citation>
    <scope>NUCLEOTIDE SEQUENCE</scope>
    <source>
        <strain evidence="3 5">CBS 304.34</strain>
    </source>
</reference>
<dbReference type="EMBL" id="MU003699">
    <property type="protein sequence ID" value="KAF2811234.1"/>
    <property type="molecule type" value="Genomic_DNA"/>
</dbReference>
<dbReference type="OrthoDB" id="288987at2759"/>
<dbReference type="RefSeq" id="XP_033578198.1">
    <property type="nucleotide sequence ID" value="XM_033719853.1"/>
</dbReference>
<reference evidence="5" key="2">
    <citation type="submission" date="2020-04" db="EMBL/GenBank/DDBJ databases">
        <authorList>
            <consortium name="NCBI Genome Project"/>
        </authorList>
    </citation>
    <scope>NUCLEOTIDE SEQUENCE</scope>
    <source>
        <strain evidence="5">CBS 304.34</strain>
    </source>
</reference>
<evidence type="ECO:0000259" key="2">
    <source>
        <dbReference type="Pfam" id="PF07910"/>
    </source>
</evidence>
<proteinExistence type="predicted"/>
<dbReference type="Proteomes" id="UP000504636">
    <property type="component" value="Unplaced"/>
</dbReference>
<dbReference type="InterPro" id="IPR012462">
    <property type="entry name" value="UFSP1/2_DUB_cat"/>
</dbReference>
<dbReference type="AlphaFoldDB" id="A0A6A6YT78"/>
<keyword evidence="4" id="KW-1185">Reference proteome</keyword>
<dbReference type="Pfam" id="PF07910">
    <property type="entry name" value="Peptidase_C78"/>
    <property type="match status" value="1"/>
</dbReference>
<dbReference type="GeneID" id="54460746"/>